<evidence type="ECO:0000256" key="5">
    <source>
        <dbReference type="ARBA" id="ARBA00022764"/>
    </source>
</evidence>
<dbReference type="GO" id="GO:0140104">
    <property type="term" value="F:molecular carrier activity"/>
    <property type="evidence" value="ECO:0007669"/>
    <property type="project" value="InterPro"/>
</dbReference>
<comment type="subcellular location">
    <subcellularLocation>
        <location evidence="1">Periplasm</location>
    </subcellularLocation>
</comment>
<evidence type="ECO:0000313" key="6">
    <source>
        <dbReference type="EMBL" id="CUU58176.1"/>
    </source>
</evidence>
<dbReference type="GO" id="GO:0042597">
    <property type="term" value="C:periplasmic space"/>
    <property type="evidence" value="ECO:0007669"/>
    <property type="project" value="UniProtKB-SubCell"/>
</dbReference>
<dbReference type="Proteomes" id="UP000198802">
    <property type="component" value="Unassembled WGS sequence"/>
</dbReference>
<dbReference type="EMBL" id="FAOZ01000017">
    <property type="protein sequence ID" value="CUU58176.1"/>
    <property type="molecule type" value="Genomic_DNA"/>
</dbReference>
<keyword evidence="7" id="KW-1185">Reference proteome</keyword>
<keyword evidence="5" id="KW-0574">Periplasm</keyword>
<dbReference type="AlphaFoldDB" id="A0A0S4QRD1"/>
<dbReference type="Pfam" id="PF13531">
    <property type="entry name" value="SBP_bac_11"/>
    <property type="match status" value="1"/>
</dbReference>
<protein>
    <submittedName>
        <fullName evidence="6">Sulfate transport system substrate-binding protein</fullName>
    </submittedName>
</protein>
<proteinExistence type="inferred from homology"/>
<reference evidence="7" key="1">
    <citation type="submission" date="2015-11" db="EMBL/GenBank/DDBJ databases">
        <authorList>
            <person name="Varghese N."/>
        </authorList>
    </citation>
    <scope>NUCLEOTIDE SEQUENCE [LARGE SCALE GENOMIC DNA]</scope>
    <source>
        <strain evidence="7">DSM 45899</strain>
    </source>
</reference>
<keyword evidence="4" id="KW-0732">Signal</keyword>
<comment type="similarity">
    <text evidence="2">Belongs to the prokaryotic sulfate-binding protein family.</text>
</comment>
<evidence type="ECO:0000256" key="3">
    <source>
        <dbReference type="ARBA" id="ARBA00022448"/>
    </source>
</evidence>
<dbReference type="InterPro" id="IPR005669">
    <property type="entry name" value="Thiosulph/SO4-bd"/>
</dbReference>
<evidence type="ECO:0000256" key="4">
    <source>
        <dbReference type="ARBA" id="ARBA00022729"/>
    </source>
</evidence>
<name>A0A0S4QRD1_9ACTN</name>
<dbReference type="SUPFAM" id="SSF53850">
    <property type="entry name" value="Periplasmic binding protein-like II"/>
    <property type="match status" value="1"/>
</dbReference>
<evidence type="ECO:0000313" key="7">
    <source>
        <dbReference type="Proteomes" id="UP000198802"/>
    </source>
</evidence>
<accession>A0A0S4QRD1</accession>
<organism evidence="6 7">
    <name type="scientific">Parafrankia irregularis</name>
    <dbReference type="NCBI Taxonomy" id="795642"/>
    <lineage>
        <taxon>Bacteria</taxon>
        <taxon>Bacillati</taxon>
        <taxon>Actinomycetota</taxon>
        <taxon>Actinomycetes</taxon>
        <taxon>Frankiales</taxon>
        <taxon>Frankiaceae</taxon>
        <taxon>Parafrankia</taxon>
    </lineage>
</organism>
<dbReference type="NCBIfam" id="TIGR00971">
    <property type="entry name" value="3a0106s03"/>
    <property type="match status" value="1"/>
</dbReference>
<keyword evidence="3" id="KW-0813">Transport</keyword>
<gene>
    <name evidence="6" type="ORF">Ga0074812_11785</name>
</gene>
<dbReference type="PANTHER" id="PTHR30368">
    <property type="entry name" value="SULFATE-BINDING PROTEIN"/>
    <property type="match status" value="1"/>
</dbReference>
<dbReference type="GO" id="GO:1902358">
    <property type="term" value="P:sulfate transmembrane transport"/>
    <property type="evidence" value="ECO:0007669"/>
    <property type="project" value="InterPro"/>
</dbReference>
<evidence type="ECO:0000256" key="1">
    <source>
        <dbReference type="ARBA" id="ARBA00004418"/>
    </source>
</evidence>
<evidence type="ECO:0000256" key="2">
    <source>
        <dbReference type="ARBA" id="ARBA00006099"/>
    </source>
</evidence>
<dbReference type="Gene3D" id="3.40.190.10">
    <property type="entry name" value="Periplasmic binding protein-like II"/>
    <property type="match status" value="2"/>
</dbReference>
<sequence length="383" mass="40248">MSIHTIMIQFLPSLGLGDSHARRQVPQQAPEEARFPMKNRFRAVAALALVASLAISACGGGDDDEAGSGGGSGSSTTLHIVGFAVPEAANKAIATEWNKTEAGKGVKFETSYGASGDQSRAVVSGLKADYVHFSVASDVTRLVDAGLVADTWDDGPTKGIVSSSVVVLAVRKGNPKNIKGWDDLIKPGIGIVTPNPASSGSARWNALAAWGHIAANGGTDAQAEEYLTKLFANVVSLPSSGRDATTAFLGGTGDVLLAYENEAILARQSGEELDWVVPDTTILIENPGAVLTKADPKAKEWYDFVLSPEGQRQFALKGFRPVIDGVKVDEVEGALDPKNPFPTPKKLLTVKDDFESWSALSKKFFAEDTGIVVKVIAASGKAK</sequence>
<dbReference type="PANTHER" id="PTHR30368:SF2">
    <property type="entry name" value="SULFATE-BINDING PROTEIN"/>
    <property type="match status" value="1"/>
</dbReference>